<proteinExistence type="predicted"/>
<evidence type="ECO:0000313" key="2">
    <source>
        <dbReference type="EMBL" id="CAG67036.1"/>
    </source>
</evidence>
<sequence length="150" mass="18014">MNMKEKKIVGYIIIGFFLIYIISFFIRNENEKFTISLVNNNLLIKFPNKIFVKDYAIKDYEETNQSNINKIFEYKTILEKEYYQEVNEVFIRDISNYGIKENHAYFYTMFQEDNKNSSKKLKSLGFCIKKDFVLVQGSREKDSDFINKCH</sequence>
<keyword evidence="1" id="KW-0472">Membrane</keyword>
<dbReference type="HOGENOM" id="CLU_1745732_0_0_6"/>
<organism evidence="2 3">
    <name type="scientific">Acinetobacter baylyi (strain ATCC 33305 / BD413 / ADP1)</name>
    <dbReference type="NCBI Taxonomy" id="62977"/>
    <lineage>
        <taxon>Bacteria</taxon>
        <taxon>Pseudomonadati</taxon>
        <taxon>Pseudomonadota</taxon>
        <taxon>Gammaproteobacteria</taxon>
        <taxon>Moraxellales</taxon>
        <taxon>Moraxellaceae</taxon>
        <taxon>Acinetobacter</taxon>
    </lineage>
</organism>
<gene>
    <name evidence="2" type="ordered locus">ACIAD0054</name>
</gene>
<dbReference type="KEGG" id="aci:ACIAD0054"/>
<keyword evidence="1" id="KW-1133">Transmembrane helix</keyword>
<feature type="transmembrane region" description="Helical" evidence="1">
    <location>
        <begin position="9"/>
        <end position="26"/>
    </location>
</feature>
<dbReference type="STRING" id="202950.GCA_001485005_01801"/>
<name>Q6FFX1_ACIAD</name>
<dbReference type="EMBL" id="CR543861">
    <property type="protein sequence ID" value="CAG67036.1"/>
    <property type="molecule type" value="Genomic_DNA"/>
</dbReference>
<dbReference type="AlphaFoldDB" id="Q6FFX1"/>
<keyword evidence="1" id="KW-0812">Transmembrane</keyword>
<dbReference type="OrthoDB" id="9966617at2"/>
<dbReference type="Proteomes" id="UP000000430">
    <property type="component" value="Chromosome"/>
</dbReference>
<protein>
    <submittedName>
        <fullName evidence="2">Uncharacterized protein</fullName>
    </submittedName>
</protein>
<dbReference type="eggNOG" id="ENOG5031SPI">
    <property type="taxonomic scope" value="Bacteria"/>
</dbReference>
<dbReference type="BioCyc" id="ASP62977:ACIAD_RS00275-MONOMER"/>
<evidence type="ECO:0000256" key="1">
    <source>
        <dbReference type="SAM" id="Phobius"/>
    </source>
</evidence>
<evidence type="ECO:0000313" key="3">
    <source>
        <dbReference type="Proteomes" id="UP000000430"/>
    </source>
</evidence>
<accession>Q6FFX1</accession>
<reference evidence="2 3" key="1">
    <citation type="journal article" date="2004" name="Nucleic Acids Res.">
        <title>Unique features revealed by the genome sequence of Acinetobacter sp. ADP1, a versatile and naturally transformation competent bacterium.</title>
        <authorList>
            <person name="Barbe V."/>
            <person name="Vallenet D."/>
            <person name="Fonknechten N."/>
            <person name="Kreimeyer A."/>
            <person name="Oztas S."/>
            <person name="Labarre L."/>
            <person name="Cruveiller S."/>
            <person name="Robert C."/>
            <person name="Duprat S."/>
            <person name="Wincker P."/>
            <person name="Ornston L.N."/>
            <person name="Weissenbach J."/>
            <person name="Marliere P."/>
            <person name="Cohen G.N."/>
            <person name="Medigue C."/>
        </authorList>
    </citation>
    <scope>NUCLEOTIDE SEQUENCE [LARGE SCALE GENOMIC DNA]</scope>
    <source>
        <strain evidence="3">ATCC 33305 / BD413 / ADP1</strain>
    </source>
</reference>